<sequence>MKHIVIIGGGYAGIYALRELVKNKNIKITLIDKHTFHNLQPEFYDLIANKSNIADVTIDLTTLCYGLEHNYLEFKNLRVVDIDLDKSKISTEENEIIEYDYLIISAGSRTFFPKSIKGLKNTDDIKKIHRAIFFKQSFENQLFNKISDEAKKCDKTHIAVVGAGLSGVEITAEMAYYAQKLFKRGGFACDNLEISLISGTNSILPGFKQNMINISHARLKSLGINIITNTKMTSCDKEYLYLSSGAKLRYSFIVFTGGIESANMTSELNLEKNQKGQIIVGQYLQVQNYKNIFACGDIAQIKNSHGDIMPQNVTIARCSGTNVGKNILNSIDDKTLEKCNPKLDGTLIALGGKYAVCDLYGVVRIKGFLGYLIKQYVFLRYKLPLLKYIKNGYKKLHKRGD</sequence>
<keyword evidence="3" id="KW-0285">Flavoprotein</keyword>
<evidence type="ECO:0000259" key="6">
    <source>
        <dbReference type="Pfam" id="PF07992"/>
    </source>
</evidence>
<dbReference type="InterPro" id="IPR036188">
    <property type="entry name" value="FAD/NAD-bd_sf"/>
</dbReference>
<protein>
    <submittedName>
        <fullName evidence="7">NADH dehydrogenase</fullName>
        <ecNumber evidence="7">1.6.99.3</ecNumber>
    </submittedName>
</protein>
<evidence type="ECO:0000256" key="5">
    <source>
        <dbReference type="ARBA" id="ARBA00023002"/>
    </source>
</evidence>
<comment type="similarity">
    <text evidence="2">Belongs to the NADH dehydrogenase family.</text>
</comment>
<dbReference type="InterPro" id="IPR023753">
    <property type="entry name" value="FAD/NAD-binding_dom"/>
</dbReference>
<dbReference type="PRINTS" id="PR00368">
    <property type="entry name" value="FADPNR"/>
</dbReference>
<evidence type="ECO:0000256" key="1">
    <source>
        <dbReference type="ARBA" id="ARBA00001974"/>
    </source>
</evidence>
<organism evidence="7">
    <name type="scientific">hydrothermal vent metagenome</name>
    <dbReference type="NCBI Taxonomy" id="652676"/>
    <lineage>
        <taxon>unclassified sequences</taxon>
        <taxon>metagenomes</taxon>
        <taxon>ecological metagenomes</taxon>
    </lineage>
</organism>
<dbReference type="Pfam" id="PF07992">
    <property type="entry name" value="Pyr_redox_2"/>
    <property type="match status" value="1"/>
</dbReference>
<dbReference type="PRINTS" id="PR00411">
    <property type="entry name" value="PNDRDTASEI"/>
</dbReference>
<dbReference type="GO" id="GO:0019646">
    <property type="term" value="P:aerobic electron transport chain"/>
    <property type="evidence" value="ECO:0007669"/>
    <property type="project" value="TreeGrafter"/>
</dbReference>
<comment type="cofactor">
    <cofactor evidence="1">
        <name>FAD</name>
        <dbReference type="ChEBI" id="CHEBI:57692"/>
    </cofactor>
</comment>
<evidence type="ECO:0000313" key="7">
    <source>
        <dbReference type="EMBL" id="VAY88131.1"/>
    </source>
</evidence>
<dbReference type="EMBL" id="UOYO01000047">
    <property type="protein sequence ID" value="VAY88131.1"/>
    <property type="molecule type" value="Genomic_DNA"/>
</dbReference>
<dbReference type="GO" id="GO:0003955">
    <property type="term" value="F:NAD(P)H dehydrogenase (quinone) activity"/>
    <property type="evidence" value="ECO:0007669"/>
    <property type="project" value="TreeGrafter"/>
</dbReference>
<keyword evidence="5 7" id="KW-0560">Oxidoreductase</keyword>
<proteinExistence type="inferred from homology"/>
<evidence type="ECO:0000256" key="4">
    <source>
        <dbReference type="ARBA" id="ARBA00022827"/>
    </source>
</evidence>
<feature type="domain" description="FAD/NAD(P)-binding" evidence="6">
    <location>
        <begin position="3"/>
        <end position="305"/>
    </location>
</feature>
<dbReference type="PANTHER" id="PTHR42913:SF3">
    <property type="entry name" value="64 KDA MITOCHONDRIAL NADH DEHYDROGENASE (EUROFUNG)"/>
    <property type="match status" value="1"/>
</dbReference>
<gene>
    <name evidence="7" type="ORF">MNB_ARC-1_1311</name>
</gene>
<accession>A0A3B1E5Q7</accession>
<evidence type="ECO:0000256" key="2">
    <source>
        <dbReference type="ARBA" id="ARBA00005272"/>
    </source>
</evidence>
<dbReference type="Gene3D" id="3.50.50.100">
    <property type="match status" value="1"/>
</dbReference>
<dbReference type="InterPro" id="IPR051169">
    <property type="entry name" value="NADH-Q_oxidoreductase"/>
</dbReference>
<name>A0A3B1E5Q7_9ZZZZ</name>
<dbReference type="AlphaFoldDB" id="A0A3B1E5Q7"/>
<evidence type="ECO:0000256" key="3">
    <source>
        <dbReference type="ARBA" id="ARBA00022630"/>
    </source>
</evidence>
<reference evidence="7" key="1">
    <citation type="submission" date="2018-10" db="EMBL/GenBank/DDBJ databases">
        <authorList>
            <person name="Aoki K."/>
        </authorList>
    </citation>
    <scope>NUCLEOTIDE SEQUENCE</scope>
</reference>
<keyword evidence="4" id="KW-0274">FAD</keyword>
<dbReference type="EC" id="1.6.99.3" evidence="7"/>
<dbReference type="PANTHER" id="PTHR42913">
    <property type="entry name" value="APOPTOSIS-INDUCING FACTOR 1"/>
    <property type="match status" value="1"/>
</dbReference>
<dbReference type="SUPFAM" id="SSF51905">
    <property type="entry name" value="FAD/NAD(P)-binding domain"/>
    <property type="match status" value="1"/>
</dbReference>